<evidence type="ECO:0000256" key="3">
    <source>
        <dbReference type="ARBA" id="ARBA00022801"/>
    </source>
</evidence>
<keyword evidence="2" id="KW-0645">Protease</keyword>
<keyword evidence="3" id="KW-0378">Hydrolase</keyword>
<dbReference type="InterPro" id="IPR007863">
    <property type="entry name" value="Peptidase_M16_C"/>
</dbReference>
<dbReference type="Proteomes" id="UP001596012">
    <property type="component" value="Unassembled WGS sequence"/>
</dbReference>
<name>A0ABV8Z3D2_9ACTN</name>
<proteinExistence type="inferred from homology"/>
<keyword evidence="5" id="KW-0482">Metalloprotease</keyword>
<feature type="domain" description="Peptidase M16 C-terminal" evidence="7">
    <location>
        <begin position="178"/>
        <end position="310"/>
    </location>
</feature>
<dbReference type="PANTHER" id="PTHR43690">
    <property type="entry name" value="NARDILYSIN"/>
    <property type="match status" value="1"/>
</dbReference>
<dbReference type="EMBL" id="JBHSFG010000102">
    <property type="protein sequence ID" value="MFC4471897.1"/>
    <property type="molecule type" value="Genomic_DNA"/>
</dbReference>
<evidence type="ECO:0000256" key="5">
    <source>
        <dbReference type="ARBA" id="ARBA00023049"/>
    </source>
</evidence>
<evidence type="ECO:0000256" key="1">
    <source>
        <dbReference type="ARBA" id="ARBA00007261"/>
    </source>
</evidence>
<dbReference type="Pfam" id="PF05193">
    <property type="entry name" value="Peptidase_M16_C"/>
    <property type="match status" value="1"/>
</dbReference>
<dbReference type="Pfam" id="PF00675">
    <property type="entry name" value="Peptidase_M16"/>
    <property type="match status" value="1"/>
</dbReference>
<evidence type="ECO:0000259" key="7">
    <source>
        <dbReference type="Pfam" id="PF05193"/>
    </source>
</evidence>
<keyword evidence="9" id="KW-1185">Reference proteome</keyword>
<dbReference type="InterPro" id="IPR011765">
    <property type="entry name" value="Pept_M16_N"/>
</dbReference>
<evidence type="ECO:0000313" key="9">
    <source>
        <dbReference type="Proteomes" id="UP001596012"/>
    </source>
</evidence>
<evidence type="ECO:0000256" key="4">
    <source>
        <dbReference type="ARBA" id="ARBA00022833"/>
    </source>
</evidence>
<organism evidence="8 9">
    <name type="scientific">Streptomyces xiangluensis</name>
    <dbReference type="NCBI Taxonomy" id="2665720"/>
    <lineage>
        <taxon>Bacteria</taxon>
        <taxon>Bacillati</taxon>
        <taxon>Actinomycetota</taxon>
        <taxon>Actinomycetes</taxon>
        <taxon>Kitasatosporales</taxon>
        <taxon>Streptomycetaceae</taxon>
        <taxon>Streptomyces</taxon>
    </lineage>
</organism>
<dbReference type="PANTHER" id="PTHR43690:SF17">
    <property type="entry name" value="PROTEIN YHJJ"/>
    <property type="match status" value="1"/>
</dbReference>
<keyword evidence="4" id="KW-0862">Zinc</keyword>
<accession>A0ABV8Z3D2</accession>
<dbReference type="SUPFAM" id="SSF63411">
    <property type="entry name" value="LuxS/MPP-like metallohydrolase"/>
    <property type="match status" value="2"/>
</dbReference>
<evidence type="ECO:0000256" key="2">
    <source>
        <dbReference type="ARBA" id="ARBA00022670"/>
    </source>
</evidence>
<evidence type="ECO:0000313" key="8">
    <source>
        <dbReference type="EMBL" id="MFC4471897.1"/>
    </source>
</evidence>
<sequence length="437" mass="46442">MTRNQLRRLVLDNGLRILMAPNPASASIGIAVHYGVGFRTEPKGRTGLAHLFEHLVFQGGRGAAPEGYLSRVQRAGGFGDARTRQDVTVYYAAAPASALEMLLALEADRMRSPCISARNLRSQTAVIDEEIRLMVRNRPYGAFPWVLPRALNRHAENTRDGYGETVDLAAFDIPLCERFFTDHYGPGNAVVTLTGAFDPGTAERLVRGHFGTLPARPPVAAPDAHEPLPGEERRLTVADPHAGSPAVAVGYRMPDPVTERADHLAHIVLAALLGQGRQALLRRGPTAAAGVSSLSVGCGLFGLPLDTAGPDLLTLFAVHEHEHGAEDVLAALDGTLEALARDGGDAGLLRATTARWAAGALRELGDPGTRAQLLGLRETLFGEAELTEALPELVRTGVTGEQVSRAAARLRSSHRAVVRFVPGEAAKRGAAQEKAAA</sequence>
<reference evidence="9" key="1">
    <citation type="journal article" date="2019" name="Int. J. Syst. Evol. Microbiol.">
        <title>The Global Catalogue of Microorganisms (GCM) 10K type strain sequencing project: providing services to taxonomists for standard genome sequencing and annotation.</title>
        <authorList>
            <consortium name="The Broad Institute Genomics Platform"/>
            <consortium name="The Broad Institute Genome Sequencing Center for Infectious Disease"/>
            <person name="Wu L."/>
            <person name="Ma J."/>
        </authorList>
    </citation>
    <scope>NUCLEOTIDE SEQUENCE [LARGE SCALE GENOMIC DNA]</scope>
    <source>
        <strain evidence="9">DT43</strain>
    </source>
</reference>
<comment type="caution">
    <text evidence="8">The sequence shown here is derived from an EMBL/GenBank/DDBJ whole genome shotgun (WGS) entry which is preliminary data.</text>
</comment>
<feature type="domain" description="Peptidase M16 N-terminal" evidence="6">
    <location>
        <begin position="21"/>
        <end position="133"/>
    </location>
</feature>
<dbReference type="RefSeq" id="WP_386354736.1">
    <property type="nucleotide sequence ID" value="NZ_JBHSFG010000102.1"/>
</dbReference>
<dbReference type="InterPro" id="IPR050626">
    <property type="entry name" value="Peptidase_M16"/>
</dbReference>
<evidence type="ECO:0000259" key="6">
    <source>
        <dbReference type="Pfam" id="PF00675"/>
    </source>
</evidence>
<dbReference type="Gene3D" id="3.30.830.10">
    <property type="entry name" value="Metalloenzyme, LuxS/M16 peptidase-like"/>
    <property type="match status" value="2"/>
</dbReference>
<gene>
    <name evidence="8" type="ORF">ACFPH6_46695</name>
</gene>
<protein>
    <submittedName>
        <fullName evidence="8">M16 family metallopeptidase</fullName>
    </submittedName>
</protein>
<dbReference type="InterPro" id="IPR011249">
    <property type="entry name" value="Metalloenz_LuxS/M16"/>
</dbReference>
<comment type="similarity">
    <text evidence="1">Belongs to the peptidase M16 family.</text>
</comment>